<comment type="pathway">
    <text evidence="5">Cofactor biosynthesis; coenzyme A biosynthesis; CoA from (R)-pantothenate: step 5/5.</text>
</comment>
<dbReference type="Pfam" id="PF04229">
    <property type="entry name" value="GrpB"/>
    <property type="match status" value="1"/>
</dbReference>
<reference evidence="7" key="2">
    <citation type="submission" date="2020-09" db="EMBL/GenBank/DDBJ databases">
        <authorList>
            <person name="Sun Q."/>
            <person name="Ohkuma M."/>
        </authorList>
    </citation>
    <scope>NUCLEOTIDE SEQUENCE</scope>
    <source>
        <strain evidence="7">JCM 3313</strain>
    </source>
</reference>
<dbReference type="GO" id="GO:0005737">
    <property type="term" value="C:cytoplasm"/>
    <property type="evidence" value="ECO:0007669"/>
    <property type="project" value="UniProtKB-SubCell"/>
</dbReference>
<dbReference type="NCBIfam" id="TIGR00152">
    <property type="entry name" value="dephospho-CoA kinase"/>
    <property type="match status" value="1"/>
</dbReference>
<dbReference type="HAMAP" id="MF_00376">
    <property type="entry name" value="Dephospho_CoA_kinase"/>
    <property type="match status" value="1"/>
</dbReference>
<keyword evidence="5 7" id="KW-0418">Kinase</keyword>
<comment type="similarity">
    <text evidence="1">In the N-terminal section; belongs to the CoaE family.</text>
</comment>
<organism evidence="7 8">
    <name type="scientific">Saccharothrix coeruleofusca</name>
    <dbReference type="NCBI Taxonomy" id="33919"/>
    <lineage>
        <taxon>Bacteria</taxon>
        <taxon>Bacillati</taxon>
        <taxon>Actinomycetota</taxon>
        <taxon>Actinomycetes</taxon>
        <taxon>Pseudonocardiales</taxon>
        <taxon>Pseudonocardiaceae</taxon>
        <taxon>Saccharothrix</taxon>
    </lineage>
</organism>
<accession>A0A918AMT1</accession>
<evidence type="ECO:0000256" key="5">
    <source>
        <dbReference type="HAMAP-Rule" id="MF_00376"/>
    </source>
</evidence>
<dbReference type="GO" id="GO:0004140">
    <property type="term" value="F:dephospho-CoA kinase activity"/>
    <property type="evidence" value="ECO:0007669"/>
    <property type="project" value="UniProtKB-UniRule"/>
</dbReference>
<dbReference type="Gene3D" id="3.30.460.10">
    <property type="entry name" value="Beta Polymerase, domain 2"/>
    <property type="match status" value="1"/>
</dbReference>
<protein>
    <recommendedName>
        <fullName evidence="5 6">Dephospho-CoA kinase</fullName>
        <ecNumber evidence="5 6">2.7.1.24</ecNumber>
    </recommendedName>
    <alternativeName>
        <fullName evidence="5">Dephosphocoenzyme A kinase</fullName>
    </alternativeName>
</protein>
<dbReference type="Proteomes" id="UP000639606">
    <property type="component" value="Unassembled WGS sequence"/>
</dbReference>
<evidence type="ECO:0000313" key="8">
    <source>
        <dbReference type="Proteomes" id="UP000639606"/>
    </source>
</evidence>
<keyword evidence="4 5" id="KW-0067">ATP-binding</keyword>
<dbReference type="Pfam" id="PF01121">
    <property type="entry name" value="CoaE"/>
    <property type="match status" value="1"/>
</dbReference>
<dbReference type="SUPFAM" id="SSF52540">
    <property type="entry name" value="P-loop containing nucleoside triphosphate hydrolases"/>
    <property type="match status" value="1"/>
</dbReference>
<keyword evidence="8" id="KW-1185">Reference proteome</keyword>
<dbReference type="RefSeq" id="WP_189223211.1">
    <property type="nucleotide sequence ID" value="NZ_BMRG01000003.1"/>
</dbReference>
<dbReference type="GO" id="GO:0015937">
    <property type="term" value="P:coenzyme A biosynthetic process"/>
    <property type="evidence" value="ECO:0007669"/>
    <property type="project" value="UniProtKB-UniRule"/>
</dbReference>
<dbReference type="Gene3D" id="3.40.50.300">
    <property type="entry name" value="P-loop containing nucleotide triphosphate hydrolases"/>
    <property type="match status" value="1"/>
</dbReference>
<dbReference type="EC" id="2.7.1.24" evidence="5 6"/>
<dbReference type="CDD" id="cd02022">
    <property type="entry name" value="DPCK"/>
    <property type="match status" value="1"/>
</dbReference>
<evidence type="ECO:0000256" key="1">
    <source>
        <dbReference type="ARBA" id="ARBA00008826"/>
    </source>
</evidence>
<comment type="subcellular location">
    <subcellularLocation>
        <location evidence="5">Cytoplasm</location>
    </subcellularLocation>
</comment>
<evidence type="ECO:0000256" key="3">
    <source>
        <dbReference type="ARBA" id="ARBA00022741"/>
    </source>
</evidence>
<gene>
    <name evidence="5 7" type="primary">coaE</name>
    <name evidence="7" type="ORF">GCM10010185_23440</name>
</gene>
<dbReference type="PANTHER" id="PTHR34822">
    <property type="entry name" value="GRPB DOMAIN PROTEIN (AFU_ORTHOLOGUE AFUA_1G01530)"/>
    <property type="match status" value="1"/>
</dbReference>
<reference evidence="7" key="1">
    <citation type="journal article" date="2014" name="Int. J. Syst. Evol. Microbiol.">
        <title>Complete genome sequence of Corynebacterium casei LMG S-19264T (=DSM 44701T), isolated from a smear-ripened cheese.</title>
        <authorList>
            <consortium name="US DOE Joint Genome Institute (JGI-PGF)"/>
            <person name="Walter F."/>
            <person name="Albersmeier A."/>
            <person name="Kalinowski J."/>
            <person name="Ruckert C."/>
        </authorList>
    </citation>
    <scope>NUCLEOTIDE SEQUENCE</scope>
    <source>
        <strain evidence="7">JCM 3313</strain>
    </source>
</reference>
<dbReference type="EMBL" id="BMRG01000003">
    <property type="protein sequence ID" value="GGP50491.1"/>
    <property type="molecule type" value="Genomic_DNA"/>
</dbReference>
<proteinExistence type="inferred from homology"/>
<dbReference type="AlphaFoldDB" id="A0A918AMT1"/>
<comment type="similarity">
    <text evidence="2">In the C-terminal section; belongs to the UPF0157 (GrpB) family.</text>
</comment>
<keyword evidence="3 5" id="KW-0547">Nucleotide-binding</keyword>
<feature type="binding site" evidence="5">
    <location>
        <begin position="11"/>
        <end position="16"/>
    </location>
    <ligand>
        <name>ATP</name>
        <dbReference type="ChEBI" id="CHEBI:30616"/>
    </ligand>
</feature>
<comment type="caution">
    <text evidence="7">The sequence shown here is derived from an EMBL/GenBank/DDBJ whole genome shotgun (WGS) entry which is preliminary data.</text>
</comment>
<keyword evidence="5" id="KW-0173">Coenzyme A biosynthesis</keyword>
<dbReference type="NCBIfam" id="NF002879">
    <property type="entry name" value="PRK03333.1"/>
    <property type="match status" value="1"/>
</dbReference>
<dbReference type="PANTHER" id="PTHR34822:SF1">
    <property type="entry name" value="GRPB FAMILY PROTEIN"/>
    <property type="match status" value="1"/>
</dbReference>
<dbReference type="InterPro" id="IPR027417">
    <property type="entry name" value="P-loop_NTPase"/>
</dbReference>
<dbReference type="InterPro" id="IPR043519">
    <property type="entry name" value="NT_sf"/>
</dbReference>
<evidence type="ECO:0000256" key="4">
    <source>
        <dbReference type="ARBA" id="ARBA00022840"/>
    </source>
</evidence>
<sequence length="392" mass="42404">MLRVGLSGGIGSGKSTVAARLVEHGAVLVDADLLAREVVEPGTEGLAEVVAAFGDGVLGAGGALDRAALAAKVFSDDEARRTLNGIIHPKVGARAAELIAAAPPDAIVVHDVPLLVENGLMPAYHLVLIVHADVEQRVARLVGGRGMDERDARNRIAAQADDARRRAAADVWLDNTGTPDQVLARVDALWVDRLVPYEANVRLRRYTPTPPRVVPYDATWPAQAERIAARIRLAAGQRRVEHIGSTAVPGLAAKDVLDFQLGVDSLETADALADALAEAGFPRLDGIDTDTPKDDGDPRRWRKRVHVGADPARRVNLHVRVEGGPAWEWALRFRDWLRADAAARQEYQELKQELAERFADHESAFAYGDAKEPWMSAAVARVEAFYQDGQVS</sequence>
<name>A0A918AMT1_9PSEU</name>
<dbReference type="GO" id="GO:0005524">
    <property type="term" value="F:ATP binding"/>
    <property type="evidence" value="ECO:0007669"/>
    <property type="project" value="UniProtKB-UniRule"/>
</dbReference>
<comment type="similarity">
    <text evidence="5">Belongs to the CoaE family.</text>
</comment>
<comment type="function">
    <text evidence="5">Catalyzes the phosphorylation of the 3'-hydroxyl group of dephosphocoenzyme A to form coenzyme A.</text>
</comment>
<evidence type="ECO:0000256" key="6">
    <source>
        <dbReference type="NCBIfam" id="TIGR00152"/>
    </source>
</evidence>
<dbReference type="InterPro" id="IPR007344">
    <property type="entry name" value="GrpB/CoaE"/>
</dbReference>
<dbReference type="InterPro" id="IPR001977">
    <property type="entry name" value="Depp_CoAkinase"/>
</dbReference>
<keyword evidence="5" id="KW-0963">Cytoplasm</keyword>
<comment type="catalytic activity">
    <reaction evidence="5">
        <text>3'-dephospho-CoA + ATP = ADP + CoA + H(+)</text>
        <dbReference type="Rhea" id="RHEA:18245"/>
        <dbReference type="ChEBI" id="CHEBI:15378"/>
        <dbReference type="ChEBI" id="CHEBI:30616"/>
        <dbReference type="ChEBI" id="CHEBI:57287"/>
        <dbReference type="ChEBI" id="CHEBI:57328"/>
        <dbReference type="ChEBI" id="CHEBI:456216"/>
        <dbReference type="EC" id="2.7.1.24"/>
    </reaction>
</comment>
<keyword evidence="5" id="KW-0808">Transferase</keyword>
<dbReference type="SUPFAM" id="SSF81301">
    <property type="entry name" value="Nucleotidyltransferase"/>
    <property type="match status" value="1"/>
</dbReference>
<dbReference type="PROSITE" id="PS51219">
    <property type="entry name" value="DPCK"/>
    <property type="match status" value="1"/>
</dbReference>
<evidence type="ECO:0000256" key="2">
    <source>
        <dbReference type="ARBA" id="ARBA00011058"/>
    </source>
</evidence>
<evidence type="ECO:0000313" key="7">
    <source>
        <dbReference type="EMBL" id="GGP50491.1"/>
    </source>
</evidence>